<dbReference type="RefSeq" id="WP_071662809.1">
    <property type="nucleotide sequence ID" value="NZ_LUKY01000033.1"/>
</dbReference>
<dbReference type="Gene3D" id="3.40.50.10090">
    <property type="match status" value="2"/>
</dbReference>
<dbReference type="EMBL" id="LUKY01000033">
    <property type="protein sequence ID" value="OIZ94317.1"/>
    <property type="molecule type" value="Genomic_DNA"/>
</dbReference>
<dbReference type="PANTHER" id="PTHR38042:SF1">
    <property type="entry name" value="UROPORPHYRINOGEN-III SYNTHASE, CHLOROPLASTIC"/>
    <property type="match status" value="1"/>
</dbReference>
<evidence type="ECO:0000256" key="1">
    <source>
        <dbReference type="ARBA" id="ARBA00004772"/>
    </source>
</evidence>
<evidence type="ECO:0000256" key="7">
    <source>
        <dbReference type="ARBA" id="ARBA00040167"/>
    </source>
</evidence>
<evidence type="ECO:0000256" key="8">
    <source>
        <dbReference type="ARBA" id="ARBA00048617"/>
    </source>
</evidence>
<reference evidence="11 12" key="1">
    <citation type="submission" date="2016-03" db="EMBL/GenBank/DDBJ databases">
        <title>Comparative genomics of Rickettsiella.</title>
        <authorList>
            <person name="Chandler C."/>
            <person name="Wang Y."/>
        </authorList>
    </citation>
    <scope>NUCLEOTIDE SEQUENCE [LARGE SCALE GENOMIC DNA]</scope>
    <source>
        <strain evidence="11 12">RCFS May 2013</strain>
    </source>
</reference>
<dbReference type="SUPFAM" id="SSF69618">
    <property type="entry name" value="HemD-like"/>
    <property type="match status" value="1"/>
</dbReference>
<evidence type="ECO:0000256" key="6">
    <source>
        <dbReference type="ARBA" id="ARBA00037589"/>
    </source>
</evidence>
<dbReference type="InterPro" id="IPR003754">
    <property type="entry name" value="4pyrrol_synth_uPrphyn_synth"/>
</dbReference>
<evidence type="ECO:0000256" key="9">
    <source>
        <dbReference type="RuleBase" id="RU366031"/>
    </source>
</evidence>
<dbReference type="OrthoDB" id="9787650at2"/>
<name>A0A1J8PGW6_9COXI</name>
<feature type="domain" description="Tetrapyrrole biosynthesis uroporphyrinogen III synthase" evidence="10">
    <location>
        <begin position="21"/>
        <end position="245"/>
    </location>
</feature>
<organism evidence="11 12">
    <name type="scientific">Candidatus Rickettsiella isopodorum</name>
    <dbReference type="NCBI Taxonomy" id="1225476"/>
    <lineage>
        <taxon>Bacteria</taxon>
        <taxon>Pseudomonadati</taxon>
        <taxon>Pseudomonadota</taxon>
        <taxon>Gammaproteobacteria</taxon>
        <taxon>Legionellales</taxon>
        <taxon>Coxiellaceae</taxon>
        <taxon>Rickettsiella</taxon>
    </lineage>
</organism>
<proteinExistence type="inferred from homology"/>
<evidence type="ECO:0000259" key="10">
    <source>
        <dbReference type="Pfam" id="PF02602"/>
    </source>
</evidence>
<dbReference type="InterPro" id="IPR039793">
    <property type="entry name" value="UROS/Hem4"/>
</dbReference>
<comment type="caution">
    <text evidence="11">The sequence shown here is derived from an EMBL/GenBank/DDBJ whole genome shotgun (WGS) entry which is preliminary data.</text>
</comment>
<comment type="function">
    <text evidence="6 9">Catalyzes cyclization of the linear tetrapyrrole, hydroxymethylbilane, to the macrocyclic uroporphyrinogen III.</text>
</comment>
<evidence type="ECO:0000313" key="11">
    <source>
        <dbReference type="EMBL" id="OIZ94317.1"/>
    </source>
</evidence>
<gene>
    <name evidence="11" type="ORF">A1D18_05600</name>
</gene>
<comment type="pathway">
    <text evidence="1 9">Porphyrin-containing compound metabolism; protoporphyrin-IX biosynthesis; coproporphyrinogen-III from 5-aminolevulinate: step 3/4.</text>
</comment>
<dbReference type="InterPro" id="IPR036108">
    <property type="entry name" value="4pyrrol_syn_uPrphyn_synt_sf"/>
</dbReference>
<evidence type="ECO:0000313" key="12">
    <source>
        <dbReference type="Proteomes" id="UP000183924"/>
    </source>
</evidence>
<comment type="similarity">
    <text evidence="2 9">Belongs to the uroporphyrinogen-III synthase family.</text>
</comment>
<protein>
    <recommendedName>
        <fullName evidence="7 9">Uroporphyrinogen-III synthase</fullName>
        <ecNumber evidence="3 9">4.2.1.75</ecNumber>
    </recommendedName>
</protein>
<keyword evidence="12" id="KW-1185">Reference proteome</keyword>
<comment type="catalytic activity">
    <reaction evidence="8 9">
        <text>hydroxymethylbilane = uroporphyrinogen III + H2O</text>
        <dbReference type="Rhea" id="RHEA:18965"/>
        <dbReference type="ChEBI" id="CHEBI:15377"/>
        <dbReference type="ChEBI" id="CHEBI:57308"/>
        <dbReference type="ChEBI" id="CHEBI:57845"/>
        <dbReference type="EC" id="4.2.1.75"/>
    </reaction>
</comment>
<dbReference type="GO" id="GO:0006782">
    <property type="term" value="P:protoporphyrinogen IX biosynthetic process"/>
    <property type="evidence" value="ECO:0007669"/>
    <property type="project" value="UniProtKB-UniRule"/>
</dbReference>
<dbReference type="Pfam" id="PF02602">
    <property type="entry name" value="HEM4"/>
    <property type="match status" value="1"/>
</dbReference>
<dbReference type="UniPathway" id="UPA00251">
    <property type="reaction ID" value="UER00320"/>
</dbReference>
<dbReference type="STRING" id="1225476.A1D18_05600"/>
<accession>A0A1J8PGW6</accession>
<evidence type="ECO:0000256" key="3">
    <source>
        <dbReference type="ARBA" id="ARBA00013109"/>
    </source>
</evidence>
<dbReference type="Proteomes" id="UP000183924">
    <property type="component" value="Unassembled WGS sequence"/>
</dbReference>
<sequence length="266" mass="29786">MTSLHGLRTLITRPIHQAQDLAVQTRFSGGSVIHFPTLDIIGPKNIKKVVLGIRKLNQYDLVIFISPNAVFKAADYIHDIWPSWPKNLKTIATGAGTALSLKQHNLPCDNYPEKDFNSIGLLKLIALQNIKQKKILIIKGEGGRPVLAKGLKDLGAQIDNLNVYRRQLPKIDKNNIPYQDAIDVIICTSHSGLKNLVRLLYPYWQDILFKKQLLVISPRLADSAKKLGFVKPPLISDNATNAAILQQLDFWQGASRMKQPECIQDT</sequence>
<dbReference type="PANTHER" id="PTHR38042">
    <property type="entry name" value="UROPORPHYRINOGEN-III SYNTHASE, CHLOROPLASTIC"/>
    <property type="match status" value="1"/>
</dbReference>
<dbReference type="EC" id="4.2.1.75" evidence="3 9"/>
<evidence type="ECO:0000256" key="5">
    <source>
        <dbReference type="ARBA" id="ARBA00023244"/>
    </source>
</evidence>
<evidence type="ECO:0000256" key="4">
    <source>
        <dbReference type="ARBA" id="ARBA00023239"/>
    </source>
</evidence>
<keyword evidence="5 9" id="KW-0627">Porphyrin biosynthesis</keyword>
<dbReference type="AlphaFoldDB" id="A0A1J8PGW6"/>
<dbReference type="GO" id="GO:0006780">
    <property type="term" value="P:uroporphyrinogen III biosynthetic process"/>
    <property type="evidence" value="ECO:0007669"/>
    <property type="project" value="UniProtKB-UniRule"/>
</dbReference>
<evidence type="ECO:0000256" key="2">
    <source>
        <dbReference type="ARBA" id="ARBA00008133"/>
    </source>
</evidence>
<dbReference type="CDD" id="cd06578">
    <property type="entry name" value="HemD"/>
    <property type="match status" value="1"/>
</dbReference>
<keyword evidence="4 9" id="KW-0456">Lyase</keyword>
<dbReference type="GO" id="GO:0004852">
    <property type="term" value="F:uroporphyrinogen-III synthase activity"/>
    <property type="evidence" value="ECO:0007669"/>
    <property type="project" value="UniProtKB-UniRule"/>
</dbReference>